<gene>
    <name evidence="3" type="ORF">BTO13_00890</name>
</gene>
<dbReference type="AlphaFoldDB" id="A0A2S7W9E8"/>
<feature type="transmembrane region" description="Helical" evidence="1">
    <location>
        <begin position="12"/>
        <end position="31"/>
    </location>
</feature>
<evidence type="ECO:0000313" key="4">
    <source>
        <dbReference type="Proteomes" id="UP000237608"/>
    </source>
</evidence>
<protein>
    <recommendedName>
        <fullName evidence="2">DUF4440 domain-containing protein</fullName>
    </recommendedName>
</protein>
<name>A0A2S7W9E8_9FLAO</name>
<evidence type="ECO:0000256" key="1">
    <source>
        <dbReference type="SAM" id="Phobius"/>
    </source>
</evidence>
<keyword evidence="1" id="KW-0812">Transmembrane</keyword>
<dbReference type="EMBL" id="MSCL01000001">
    <property type="protein sequence ID" value="PQJ73921.1"/>
    <property type="molecule type" value="Genomic_DNA"/>
</dbReference>
<accession>A0A2S7W9E8</accession>
<organism evidence="3 4">
    <name type="scientific">Polaribacter gangjinensis</name>
    <dbReference type="NCBI Taxonomy" id="574710"/>
    <lineage>
        <taxon>Bacteria</taxon>
        <taxon>Pseudomonadati</taxon>
        <taxon>Bacteroidota</taxon>
        <taxon>Flavobacteriia</taxon>
        <taxon>Flavobacteriales</taxon>
        <taxon>Flavobacteriaceae</taxon>
    </lineage>
</organism>
<dbReference type="SUPFAM" id="SSF54427">
    <property type="entry name" value="NTF2-like"/>
    <property type="match status" value="1"/>
</dbReference>
<evidence type="ECO:0000313" key="3">
    <source>
        <dbReference type="EMBL" id="PQJ73921.1"/>
    </source>
</evidence>
<keyword evidence="4" id="KW-1185">Reference proteome</keyword>
<dbReference type="InterPro" id="IPR027843">
    <property type="entry name" value="DUF4440"/>
</dbReference>
<reference evidence="3 4" key="1">
    <citation type="submission" date="2016-12" db="EMBL/GenBank/DDBJ databases">
        <title>Trade-off between light-utilization and light-protection in marine flavobacteria.</title>
        <authorList>
            <person name="Kumagai Y."/>
            <person name="Yoshizawa S."/>
            <person name="Kogure K."/>
            <person name="Iwasaki W."/>
        </authorList>
    </citation>
    <scope>NUCLEOTIDE SEQUENCE [LARGE SCALE GENOMIC DNA]</scope>
    <source>
        <strain evidence="3 4">KCTC 22729</strain>
    </source>
</reference>
<dbReference type="Proteomes" id="UP000237608">
    <property type="component" value="Unassembled WGS sequence"/>
</dbReference>
<proteinExistence type="predicted"/>
<sequence>MNSFLAPFKESILLKIIIAIFAFLYSFIMNAQVEKSTDLFKILAAKDSILFERTFNKCEIEKLDPIIAENFEFYHDVVGIQNKAEFVNAVKNNICKNPGNMKRNLVFGSLEVFPLLNNVEIYGAIQTGKHTFQEKQQGNFKTVGIANFTHVWILENKQWKLKRVLSYNHLPYTE</sequence>
<keyword evidence="1" id="KW-1133">Transmembrane helix</keyword>
<dbReference type="Pfam" id="PF14534">
    <property type="entry name" value="DUF4440"/>
    <property type="match status" value="1"/>
</dbReference>
<keyword evidence="1" id="KW-0472">Membrane</keyword>
<feature type="domain" description="DUF4440" evidence="2">
    <location>
        <begin position="51"/>
        <end position="161"/>
    </location>
</feature>
<evidence type="ECO:0000259" key="2">
    <source>
        <dbReference type="Pfam" id="PF14534"/>
    </source>
</evidence>
<comment type="caution">
    <text evidence="3">The sequence shown here is derived from an EMBL/GenBank/DDBJ whole genome shotgun (WGS) entry which is preliminary data.</text>
</comment>
<dbReference type="RefSeq" id="WP_211290284.1">
    <property type="nucleotide sequence ID" value="NZ_CP150662.1"/>
</dbReference>
<dbReference type="Gene3D" id="3.10.450.50">
    <property type="match status" value="1"/>
</dbReference>
<dbReference type="InterPro" id="IPR032710">
    <property type="entry name" value="NTF2-like_dom_sf"/>
</dbReference>